<dbReference type="InterPro" id="IPR039058">
    <property type="entry name" value="Yippee_fam"/>
</dbReference>
<keyword evidence="7" id="KW-1185">Reference proteome</keyword>
<evidence type="ECO:0000313" key="6">
    <source>
        <dbReference type="EMBL" id="KAF5203166.1"/>
    </source>
</evidence>
<dbReference type="PANTHER" id="PTHR13848">
    <property type="entry name" value="PROTEIN YIPPEE-LIKE CG15309-RELATED"/>
    <property type="match status" value="1"/>
</dbReference>
<dbReference type="EMBL" id="JABWDY010007169">
    <property type="protein sequence ID" value="KAF5203166.1"/>
    <property type="molecule type" value="Genomic_DNA"/>
</dbReference>
<comment type="similarity">
    <text evidence="1 4">Belongs to the yippee family.</text>
</comment>
<evidence type="ECO:0000256" key="1">
    <source>
        <dbReference type="ARBA" id="ARBA00005613"/>
    </source>
</evidence>
<proteinExistence type="inferred from homology"/>
<dbReference type="AlphaFoldDB" id="A0A7J6X0A0"/>
<evidence type="ECO:0000256" key="3">
    <source>
        <dbReference type="ARBA" id="ARBA00022833"/>
    </source>
</evidence>
<evidence type="ECO:0000256" key="2">
    <source>
        <dbReference type="ARBA" id="ARBA00022723"/>
    </source>
</evidence>
<dbReference type="GO" id="GO:0046872">
    <property type="term" value="F:metal ion binding"/>
    <property type="evidence" value="ECO:0007669"/>
    <property type="project" value="UniProtKB-KW"/>
</dbReference>
<evidence type="ECO:0000313" key="7">
    <source>
        <dbReference type="Proteomes" id="UP000554482"/>
    </source>
</evidence>
<keyword evidence="2" id="KW-0479">Metal-binding</keyword>
<dbReference type="Pfam" id="PF03226">
    <property type="entry name" value="Yippee-Mis18"/>
    <property type="match status" value="1"/>
</dbReference>
<feature type="domain" description="Yippee" evidence="5">
    <location>
        <begin position="1"/>
        <end position="98"/>
    </location>
</feature>
<comment type="caution">
    <text evidence="6">The sequence shown here is derived from an EMBL/GenBank/DDBJ whole genome shotgun (WGS) entry which is preliminary data.</text>
</comment>
<sequence length="98" mass="11528">MIYKCKCCRVDLTCYDQILSKKFCSNNGKAFLFDKVVNITLGPNEDKELVTGFHTICDIYCSSCQQKLGWKYEKAYSEDQKYKEGKYILEKVRILKSW</sequence>
<protein>
    <recommendedName>
        <fullName evidence="4">Protein yippee-like</fullName>
    </recommendedName>
</protein>
<dbReference type="PROSITE" id="PS51792">
    <property type="entry name" value="YIPPEE"/>
    <property type="match status" value="1"/>
</dbReference>
<dbReference type="InterPro" id="IPR004910">
    <property type="entry name" value="Yippee/Mis18/Cereblon"/>
</dbReference>
<dbReference type="OrthoDB" id="6407410at2759"/>
<reference evidence="6 7" key="1">
    <citation type="submission" date="2020-06" db="EMBL/GenBank/DDBJ databases">
        <title>Transcriptomic and genomic resources for Thalictrum thalictroides and T. hernandezii: Facilitating candidate gene discovery in an emerging model plant lineage.</title>
        <authorList>
            <person name="Arias T."/>
            <person name="Riano-Pachon D.M."/>
            <person name="Di Stilio V.S."/>
        </authorList>
    </citation>
    <scope>NUCLEOTIDE SEQUENCE [LARGE SCALE GENOMIC DNA]</scope>
    <source>
        <strain evidence="7">cv. WT478/WT964</strain>
        <tissue evidence="6">Leaves</tissue>
    </source>
</reference>
<dbReference type="Proteomes" id="UP000554482">
    <property type="component" value="Unassembled WGS sequence"/>
</dbReference>
<name>A0A7J6X0A0_THATH</name>
<gene>
    <name evidence="6" type="ORF">FRX31_007243</name>
</gene>
<organism evidence="6 7">
    <name type="scientific">Thalictrum thalictroides</name>
    <name type="common">Rue-anemone</name>
    <name type="synonym">Anemone thalictroides</name>
    <dbReference type="NCBI Taxonomy" id="46969"/>
    <lineage>
        <taxon>Eukaryota</taxon>
        <taxon>Viridiplantae</taxon>
        <taxon>Streptophyta</taxon>
        <taxon>Embryophyta</taxon>
        <taxon>Tracheophyta</taxon>
        <taxon>Spermatophyta</taxon>
        <taxon>Magnoliopsida</taxon>
        <taxon>Ranunculales</taxon>
        <taxon>Ranunculaceae</taxon>
        <taxon>Thalictroideae</taxon>
        <taxon>Thalictrum</taxon>
    </lineage>
</organism>
<evidence type="ECO:0000259" key="5">
    <source>
        <dbReference type="PROSITE" id="PS51792"/>
    </source>
</evidence>
<accession>A0A7J6X0A0</accession>
<evidence type="ECO:0000256" key="4">
    <source>
        <dbReference type="RuleBase" id="RU110713"/>
    </source>
</evidence>
<dbReference type="InterPro" id="IPR034751">
    <property type="entry name" value="Yippee"/>
</dbReference>
<keyword evidence="3" id="KW-0862">Zinc</keyword>